<evidence type="ECO:0000313" key="4">
    <source>
        <dbReference type="EMBL" id="SEB61543.1"/>
    </source>
</evidence>
<feature type="active site" description="Proton acceptor" evidence="2">
    <location>
        <position position="42"/>
    </location>
</feature>
<organism evidence="4 5">
    <name type="scientific">Paramicrobacterium humi</name>
    <dbReference type="NCBI Taxonomy" id="640635"/>
    <lineage>
        <taxon>Bacteria</taxon>
        <taxon>Bacillati</taxon>
        <taxon>Actinomycetota</taxon>
        <taxon>Actinomycetes</taxon>
        <taxon>Micrococcales</taxon>
        <taxon>Microbacteriaceae</taxon>
        <taxon>Paramicrobacterium</taxon>
    </lineage>
</organism>
<dbReference type="EMBL" id="FNRY01000001">
    <property type="protein sequence ID" value="SEB61543.1"/>
    <property type="molecule type" value="Genomic_DNA"/>
</dbReference>
<evidence type="ECO:0000256" key="2">
    <source>
        <dbReference type="PROSITE-ProRule" id="PRU10139"/>
    </source>
</evidence>
<evidence type="ECO:0000256" key="1">
    <source>
        <dbReference type="ARBA" id="ARBA00008129"/>
    </source>
</evidence>
<dbReference type="InterPro" id="IPR036526">
    <property type="entry name" value="C-N_Hydrolase_sf"/>
</dbReference>
<dbReference type="PROSITE" id="PS50263">
    <property type="entry name" value="CN_HYDROLASE"/>
    <property type="match status" value="1"/>
</dbReference>
<dbReference type="InterPro" id="IPR000132">
    <property type="entry name" value="Nitrilase/CN_hydratase_CS"/>
</dbReference>
<dbReference type="SUPFAM" id="SSF56317">
    <property type="entry name" value="Carbon-nitrogen hydrolase"/>
    <property type="match status" value="1"/>
</dbReference>
<accession>A0A1H4KT15</accession>
<evidence type="ECO:0000259" key="3">
    <source>
        <dbReference type="PROSITE" id="PS50263"/>
    </source>
</evidence>
<feature type="domain" description="CN hydrolase" evidence="3">
    <location>
        <begin position="2"/>
        <end position="269"/>
    </location>
</feature>
<dbReference type="GO" id="GO:0018822">
    <property type="term" value="F:nitrile hydratase activity"/>
    <property type="evidence" value="ECO:0007669"/>
    <property type="project" value="TreeGrafter"/>
</dbReference>
<dbReference type="InterPro" id="IPR003010">
    <property type="entry name" value="C-N_Hydrolase"/>
</dbReference>
<dbReference type="PANTHER" id="PTHR46044:SF1">
    <property type="entry name" value="CN HYDROLASE DOMAIN-CONTAINING PROTEIN"/>
    <property type="match status" value="1"/>
</dbReference>
<dbReference type="PANTHER" id="PTHR46044">
    <property type="entry name" value="NITRILASE"/>
    <property type="match status" value="1"/>
</dbReference>
<dbReference type="InterPro" id="IPR044149">
    <property type="entry name" value="Nitrilases_CHs"/>
</dbReference>
<dbReference type="Gene3D" id="3.60.110.10">
    <property type="entry name" value="Carbon-nitrogen hydrolase"/>
    <property type="match status" value="1"/>
</dbReference>
<dbReference type="RefSeq" id="WP_091181550.1">
    <property type="nucleotide sequence ID" value="NZ_FNRY01000001.1"/>
</dbReference>
<dbReference type="AlphaFoldDB" id="A0A1H4KT15"/>
<dbReference type="PROSITE" id="PS00920">
    <property type="entry name" value="NITRIL_CHT_1"/>
    <property type="match status" value="1"/>
</dbReference>
<sequence length="308" mass="33187">MGRVAVVQAASVPFDAEAATAKTEALIAETAAAGAELVVFPEAFIGGYPKGTTFGTAVGLRTERGRDEFARYFAGAVSLDGPEVQRLEAAAAEHRVFVVIGVIERLGNTLYCTALLISPDSGLVGNHRKLMPTGTERLVWGFGDGSTLDTMDSPLGRIGSVICWENYMPLMRQAMYAKGVQLYCAPTADDRPTWQASMVHVAIEGRVFVYSACQFLTIADFPEDHAIDFEMPNGDVLMRGGSMIVDPTGTVLAGPVFDEETILYADVDLEAKYRSHLDFDAVGHYSRPDVFALTVDTRARDSVSFAGP</sequence>
<keyword evidence="5" id="KW-1185">Reference proteome</keyword>
<dbReference type="STRING" id="640635.SAMN04489806_1294"/>
<dbReference type="CDD" id="cd07564">
    <property type="entry name" value="nitrilases_CHs"/>
    <property type="match status" value="1"/>
</dbReference>
<comment type="similarity">
    <text evidence="1">Belongs to the carbon-nitrogen hydrolase superfamily. Nitrilase family.</text>
</comment>
<dbReference type="GO" id="GO:0000257">
    <property type="term" value="F:nitrilase activity"/>
    <property type="evidence" value="ECO:0007669"/>
    <property type="project" value="UniProtKB-ARBA"/>
</dbReference>
<dbReference type="Pfam" id="PF00795">
    <property type="entry name" value="CN_hydrolase"/>
    <property type="match status" value="1"/>
</dbReference>
<dbReference type="Proteomes" id="UP000199183">
    <property type="component" value="Unassembled WGS sequence"/>
</dbReference>
<gene>
    <name evidence="4" type="ORF">SAMN04489806_1294</name>
</gene>
<proteinExistence type="inferred from homology"/>
<dbReference type="GO" id="GO:0051410">
    <property type="term" value="P:detoxification of nitrogen compound"/>
    <property type="evidence" value="ECO:0007669"/>
    <property type="project" value="TreeGrafter"/>
</dbReference>
<protein>
    <submittedName>
        <fullName evidence="4">Nitrilase</fullName>
    </submittedName>
</protein>
<dbReference type="OrthoDB" id="9811121at2"/>
<evidence type="ECO:0000313" key="5">
    <source>
        <dbReference type="Proteomes" id="UP000199183"/>
    </source>
</evidence>
<name>A0A1H4KT15_9MICO</name>
<reference evidence="4 5" key="1">
    <citation type="submission" date="2016-10" db="EMBL/GenBank/DDBJ databases">
        <authorList>
            <person name="de Groot N.N."/>
        </authorList>
    </citation>
    <scope>NUCLEOTIDE SEQUENCE [LARGE SCALE GENOMIC DNA]</scope>
    <source>
        <strain evidence="4 5">DSM 21799</strain>
    </source>
</reference>